<evidence type="ECO:0000313" key="1">
    <source>
        <dbReference type="EMBL" id="KAJ3611368.1"/>
    </source>
</evidence>
<sequence length="343" mass="37455">MIVPETELTDELHVLVALLLPADLLHADLLPVDLLHADLLPVDLLHADLLPVDLLHADLLPVDLLHADLLPVDLLHADLLPVDLLHADLLPVDLLHTDLLPIDLLHADLLPVDLLHADLLPVDLLHTDLLPVDLLHADLLPVDLIHADLLHADLLHTDLLPVDLLHTDLLPVDLLPCLGPALLSCVEAPDRLSNYPIQSQHYPPFQSTEPYYNSHNALGEAPPTLQKSTNPRLYMPRPGCGYEFPGYLPSGPYPAPLHRDPAANHNSDLCDPRVAPVLGSSCSSSASYDPQSTKGWRDLLKNATPYGENHYYTPEYPCRYPSNTPGSPGALQTIITTTTKVAG</sequence>
<proteinExistence type="predicted"/>
<dbReference type="SUPFAM" id="SSF141571">
    <property type="entry name" value="Pentapeptide repeat-like"/>
    <property type="match status" value="1"/>
</dbReference>
<dbReference type="EMBL" id="JANIIK010000037">
    <property type="protein sequence ID" value="KAJ3611368.1"/>
    <property type="molecule type" value="Genomic_DNA"/>
</dbReference>
<organism evidence="1 2">
    <name type="scientific">Muraenolepis orangiensis</name>
    <name type="common">Patagonian moray cod</name>
    <dbReference type="NCBI Taxonomy" id="630683"/>
    <lineage>
        <taxon>Eukaryota</taxon>
        <taxon>Metazoa</taxon>
        <taxon>Chordata</taxon>
        <taxon>Craniata</taxon>
        <taxon>Vertebrata</taxon>
        <taxon>Euteleostomi</taxon>
        <taxon>Actinopterygii</taxon>
        <taxon>Neopterygii</taxon>
        <taxon>Teleostei</taxon>
        <taxon>Neoteleostei</taxon>
        <taxon>Acanthomorphata</taxon>
        <taxon>Zeiogadaria</taxon>
        <taxon>Gadariae</taxon>
        <taxon>Gadiformes</taxon>
        <taxon>Muraenolepidoidei</taxon>
        <taxon>Muraenolepididae</taxon>
        <taxon>Muraenolepis</taxon>
    </lineage>
</organism>
<evidence type="ECO:0000313" key="2">
    <source>
        <dbReference type="Proteomes" id="UP001148018"/>
    </source>
</evidence>
<comment type="caution">
    <text evidence="1">The sequence shown here is derived from an EMBL/GenBank/DDBJ whole genome shotgun (WGS) entry which is preliminary data.</text>
</comment>
<reference evidence="1" key="1">
    <citation type="submission" date="2022-07" db="EMBL/GenBank/DDBJ databases">
        <title>Chromosome-level genome of Muraenolepis orangiensis.</title>
        <authorList>
            <person name="Kim J."/>
        </authorList>
    </citation>
    <scope>NUCLEOTIDE SEQUENCE</scope>
    <source>
        <strain evidence="1">KU_S4_2022</strain>
        <tissue evidence="1">Muscle</tissue>
    </source>
</reference>
<accession>A0A9Q0IVH6</accession>
<dbReference type="Proteomes" id="UP001148018">
    <property type="component" value="Unassembled WGS sequence"/>
</dbReference>
<dbReference type="AlphaFoldDB" id="A0A9Q0IVH6"/>
<name>A0A9Q0IVH6_9TELE</name>
<dbReference type="OrthoDB" id="6241117at2759"/>
<gene>
    <name evidence="1" type="ORF">NHX12_021384</name>
</gene>
<dbReference type="Gene3D" id="2.160.20.80">
    <property type="entry name" value="E3 ubiquitin-protein ligase SopA"/>
    <property type="match status" value="1"/>
</dbReference>
<keyword evidence="2" id="KW-1185">Reference proteome</keyword>
<protein>
    <submittedName>
        <fullName evidence="1">Uncharacterized protein</fullName>
    </submittedName>
</protein>